<dbReference type="InterPro" id="IPR017927">
    <property type="entry name" value="FAD-bd_FR_type"/>
</dbReference>
<organism evidence="18 19">
    <name type="scientific">Helicostylum pulchrum</name>
    <dbReference type="NCBI Taxonomy" id="562976"/>
    <lineage>
        <taxon>Eukaryota</taxon>
        <taxon>Fungi</taxon>
        <taxon>Fungi incertae sedis</taxon>
        <taxon>Mucoromycota</taxon>
        <taxon>Mucoromycotina</taxon>
        <taxon>Mucoromycetes</taxon>
        <taxon>Mucorales</taxon>
        <taxon>Mucorineae</taxon>
        <taxon>Mucoraceae</taxon>
        <taxon>Helicostylum</taxon>
    </lineage>
</organism>
<evidence type="ECO:0000313" key="19">
    <source>
        <dbReference type="Proteomes" id="UP001476247"/>
    </source>
</evidence>
<evidence type="ECO:0000256" key="5">
    <source>
        <dbReference type="ARBA" id="ARBA00022827"/>
    </source>
</evidence>
<evidence type="ECO:0000256" key="14">
    <source>
        <dbReference type="HAMAP-Rule" id="MF_03212"/>
    </source>
</evidence>
<feature type="binding site" evidence="14">
    <location>
        <position position="209"/>
    </location>
    <ligand>
        <name>FMN</name>
        <dbReference type="ChEBI" id="CHEBI:58210"/>
    </ligand>
</feature>
<dbReference type="InterPro" id="IPR017938">
    <property type="entry name" value="Riboflavin_synthase-like_b-brl"/>
</dbReference>
<dbReference type="Gene3D" id="3.40.50.360">
    <property type="match status" value="1"/>
</dbReference>
<feature type="domain" description="FAD-binding FR-type" evidence="17">
    <location>
        <begin position="281"/>
        <end position="556"/>
    </location>
</feature>
<feature type="binding site" evidence="14">
    <location>
        <position position="300"/>
    </location>
    <ligand>
        <name>NADP(+)</name>
        <dbReference type="ChEBI" id="CHEBI:58349"/>
    </ligand>
</feature>
<comment type="similarity">
    <text evidence="14 15">In the C-terminal section; belongs to the flavoprotein pyridine nucleotide cytochrome reductase family.</text>
</comment>
<dbReference type="EC" id="1.6.2.4" evidence="14 15"/>
<dbReference type="Gene3D" id="3.40.50.80">
    <property type="entry name" value="Nucleotide-binding domain of ferredoxin-NADP reductase (FNR) module"/>
    <property type="match status" value="1"/>
</dbReference>
<protein>
    <recommendedName>
        <fullName evidence="14 15">NADPH--cytochrome P450 reductase</fullName>
        <shortName evidence="14">CPR</shortName>
        <shortName evidence="14">P450R</shortName>
        <ecNumber evidence="14 15">1.6.2.4</ecNumber>
    </recommendedName>
</protein>
<comment type="cofactor">
    <cofactor evidence="14">
        <name>FAD</name>
        <dbReference type="ChEBI" id="CHEBI:57692"/>
    </cofactor>
    <text evidence="14">Binds 1 FAD per monomer.</text>
</comment>
<keyword evidence="10 14" id="KW-0756">Sterol biosynthesis</keyword>
<evidence type="ECO:0000256" key="10">
    <source>
        <dbReference type="ARBA" id="ARBA00023011"/>
    </source>
</evidence>
<dbReference type="SUPFAM" id="SSF52343">
    <property type="entry name" value="Ferredoxin reductase-like, C-terminal NADP-linked domain"/>
    <property type="match status" value="1"/>
</dbReference>
<dbReference type="Pfam" id="PF00258">
    <property type="entry name" value="Flavodoxin_1"/>
    <property type="match status" value="1"/>
</dbReference>
<comment type="caution">
    <text evidence="14">Lacks conserved residue(s) required for the propagation of feature annotation.</text>
</comment>
<reference evidence="18 19" key="1">
    <citation type="submission" date="2024-04" db="EMBL/GenBank/DDBJ databases">
        <title>genome sequences of Mucor flavus KT1a and Helicostylum pulchrum KT1b strains isolation_sourced from the surface of a dry-aged beef.</title>
        <authorList>
            <person name="Toyotome T."/>
            <person name="Hosono M."/>
            <person name="Torimaru M."/>
            <person name="Fukuda K."/>
            <person name="Mikami N."/>
        </authorList>
    </citation>
    <scope>NUCLEOTIDE SEQUENCE [LARGE SCALE GENOMIC DNA]</scope>
    <source>
        <strain evidence="18 19">KT1b</strain>
    </source>
</reference>
<dbReference type="InterPro" id="IPR039261">
    <property type="entry name" value="FNR_nucleotide-bd"/>
</dbReference>
<feature type="binding site" evidence="14">
    <location>
        <begin position="79"/>
        <end position="84"/>
    </location>
    <ligand>
        <name>FMN</name>
        <dbReference type="ChEBI" id="CHEBI:58210"/>
    </ligand>
</feature>
<sequence length="713" mass="80154">MDTTQEQDALFDTTDLILLSALGLGTAAWFSRHQLKDLFFGKKKVLTPTAGSGTAQKRETNFVKVMQQQGRRVIVFYGSQTGTAEGYAARIAKECSQRFGVNCMTADMELYNLTYLDQVPKDHLVIFVMATYGEGDPTDNAMDFWDLVTEEDPTFSESTETAPLHHLNFVMFGLGNKTYEHYNKVCRKVTKCLTNLGAHLVGEAGEGDDDGSLEEDYLTWKETLWPSFCATLGVDESSAKSGPREPIYSVQELIEYEKDQVYFGELAERPKKHSKIVFDAKRPFIAPVTTRELFAEGGERNCLHVEIDISGTNLSYNTGDHVAVWPTNNEIEVNRLASVLGLTDKLDTVVTIIAIDPTASKKYPFPVPTTYRSVFRYYLEISAPISRQILNSFVEFAPTEESKASLLQLATDKDAYRLHVTESCRNLAQVLEFVTGNDTTRTAGLFSAVPFDLIVENVSRMQPRFYSISSSAKETPNVISATVVVLSYQPAANAHHTVHGVNSTFLYRIQMQQQQELISAAVPTYDLSGPRQLYLGSDGLCQKVPVHVRHSQFKLPRNSTVPIIMVGPGTGVAPFRAFIRERAFEKEKGKQVGHTLLFYGSRHQSQDFLYAQEWPELFRKLGDESRLITAFSRDQPEKIYVQHRLQQEGRLVWELLQKGGYVYVCGDAKNMARDVNQSFINCAIEFGGMADTKAHDYIKGLRTTGRYQEDIWS</sequence>
<dbReference type="PROSITE" id="PS51384">
    <property type="entry name" value="FAD_FR"/>
    <property type="match status" value="1"/>
</dbReference>
<evidence type="ECO:0000256" key="4">
    <source>
        <dbReference type="ARBA" id="ARBA00022824"/>
    </source>
</evidence>
<evidence type="ECO:0000256" key="1">
    <source>
        <dbReference type="ARBA" id="ARBA00022630"/>
    </source>
</evidence>
<dbReference type="PROSITE" id="PS50902">
    <property type="entry name" value="FLAVODOXIN_LIKE"/>
    <property type="match status" value="1"/>
</dbReference>
<dbReference type="EMBL" id="BAABUJ010000016">
    <property type="protein sequence ID" value="GAA5800589.1"/>
    <property type="molecule type" value="Genomic_DNA"/>
</dbReference>
<comment type="catalytic activity">
    <reaction evidence="14 15">
        <text>2 oxidized [cytochrome P450] + NADPH = 2 reduced [cytochrome P450] + NADP(+) + H(+)</text>
        <dbReference type="Rhea" id="RHEA:24040"/>
        <dbReference type="Rhea" id="RHEA-COMP:14627"/>
        <dbReference type="Rhea" id="RHEA-COMP:14628"/>
        <dbReference type="ChEBI" id="CHEBI:15378"/>
        <dbReference type="ChEBI" id="CHEBI:55376"/>
        <dbReference type="ChEBI" id="CHEBI:57783"/>
        <dbReference type="ChEBI" id="CHEBI:58349"/>
        <dbReference type="ChEBI" id="CHEBI:60344"/>
        <dbReference type="EC" id="1.6.2.4"/>
    </reaction>
</comment>
<feature type="binding site" evidence="14">
    <location>
        <position position="674"/>
    </location>
    <ligand>
        <name>NADP(+)</name>
        <dbReference type="ChEBI" id="CHEBI:58349"/>
    </ligand>
</feature>
<keyword evidence="5 14" id="KW-0274">FAD</keyword>
<keyword evidence="8" id="KW-1133">Transmembrane helix</keyword>
<evidence type="ECO:0000256" key="2">
    <source>
        <dbReference type="ARBA" id="ARBA00022643"/>
    </source>
</evidence>
<evidence type="ECO:0000256" key="3">
    <source>
        <dbReference type="ARBA" id="ARBA00022692"/>
    </source>
</evidence>
<keyword evidence="14" id="KW-0443">Lipid metabolism</keyword>
<dbReference type="SUPFAM" id="SSF52218">
    <property type="entry name" value="Flavoproteins"/>
    <property type="match status" value="1"/>
</dbReference>
<keyword evidence="14" id="KW-1000">Mitochondrion outer membrane</keyword>
<evidence type="ECO:0000256" key="13">
    <source>
        <dbReference type="ARBA" id="ARBA00023221"/>
    </source>
</evidence>
<comment type="similarity">
    <text evidence="14">In the N-terminal section; belongs to the flavodoxin family.</text>
</comment>
<evidence type="ECO:0000256" key="9">
    <source>
        <dbReference type="ARBA" id="ARBA00023002"/>
    </source>
</evidence>
<evidence type="ECO:0000256" key="12">
    <source>
        <dbReference type="ARBA" id="ARBA00023166"/>
    </source>
</evidence>
<dbReference type="InterPro" id="IPR001433">
    <property type="entry name" value="OxRdtase_FAD/NAD-bd"/>
</dbReference>
<feature type="binding site" evidence="14">
    <location>
        <position position="488"/>
    </location>
    <ligand>
        <name>FAD</name>
        <dbReference type="ChEBI" id="CHEBI:57692"/>
    </ligand>
</feature>
<comment type="function">
    <text evidence="14">This enzyme is required for electron transfer from NADP to cytochrome P450 in microsomes. It can also provide electron transfer to heme oxygenase and cytochrome B5. Involved in ergosterol biosynthesis.</text>
</comment>
<dbReference type="Pfam" id="PF00175">
    <property type="entry name" value="NAD_binding_1"/>
    <property type="match status" value="1"/>
</dbReference>
<evidence type="ECO:0000259" key="17">
    <source>
        <dbReference type="PROSITE" id="PS51384"/>
    </source>
</evidence>
<dbReference type="Gene3D" id="2.40.30.10">
    <property type="entry name" value="Translation factors"/>
    <property type="match status" value="1"/>
</dbReference>
<evidence type="ECO:0000256" key="6">
    <source>
        <dbReference type="ARBA" id="ARBA00022857"/>
    </source>
</evidence>
<keyword evidence="14" id="KW-0444">Lipid biosynthesis</keyword>
<keyword evidence="7 14" id="KW-0752">Steroid biosynthesis</keyword>
<dbReference type="Gene3D" id="1.20.990.10">
    <property type="entry name" value="NADPH-cytochrome p450 Reductase, Chain A, domain 3"/>
    <property type="match status" value="1"/>
</dbReference>
<feature type="binding site" evidence="14">
    <location>
        <begin position="482"/>
        <end position="484"/>
    </location>
    <ligand>
        <name>FAD</name>
        <dbReference type="ChEBI" id="CHEBI:57692"/>
    </ligand>
</feature>
<feature type="binding site" evidence="14">
    <location>
        <begin position="632"/>
        <end position="633"/>
    </location>
    <ligand>
        <name>NADP(+)</name>
        <dbReference type="ChEBI" id="CHEBI:58349"/>
    </ligand>
</feature>
<feature type="binding site" evidence="14">
    <location>
        <begin position="130"/>
        <end position="133"/>
    </location>
    <ligand>
        <name>FMN</name>
        <dbReference type="ChEBI" id="CHEBI:58210"/>
    </ligand>
</feature>
<dbReference type="InterPro" id="IPR001094">
    <property type="entry name" value="Flavdoxin-like"/>
</dbReference>
<accession>A0ABP9Y0S2</accession>
<evidence type="ECO:0000259" key="16">
    <source>
        <dbReference type="PROSITE" id="PS50902"/>
    </source>
</evidence>
<keyword evidence="1 14" id="KW-0285">Flavoprotein</keyword>
<dbReference type="CDD" id="cd06204">
    <property type="entry name" value="CYPOR"/>
    <property type="match status" value="1"/>
</dbReference>
<keyword evidence="9 14" id="KW-0560">Oxidoreductase</keyword>
<feature type="binding site" evidence="14">
    <location>
        <begin position="500"/>
        <end position="503"/>
    </location>
    <ligand>
        <name>FAD</name>
        <dbReference type="ChEBI" id="CHEBI:57692"/>
    </ligand>
</feature>
<keyword evidence="14" id="KW-1003">Cell membrane</keyword>
<evidence type="ECO:0000313" key="18">
    <source>
        <dbReference type="EMBL" id="GAA5800589.1"/>
    </source>
</evidence>
<dbReference type="PRINTS" id="PR00371">
    <property type="entry name" value="FPNCR"/>
</dbReference>
<keyword evidence="3" id="KW-0812">Transmembrane</keyword>
<dbReference type="PRINTS" id="PR00369">
    <property type="entry name" value="FLAVODOXIN"/>
</dbReference>
<feature type="binding site" evidence="14">
    <location>
        <begin position="464"/>
        <end position="467"/>
    </location>
    <ligand>
        <name>FAD</name>
        <dbReference type="ChEBI" id="CHEBI:57692"/>
    </ligand>
</feature>
<dbReference type="Pfam" id="PF00667">
    <property type="entry name" value="FAD_binding_1"/>
    <property type="match status" value="1"/>
</dbReference>
<dbReference type="InterPro" id="IPR003097">
    <property type="entry name" value="CysJ-like_FAD-binding"/>
</dbReference>
<feature type="binding site" evidence="14">
    <location>
        <begin position="174"/>
        <end position="183"/>
    </location>
    <ligand>
        <name>FMN</name>
        <dbReference type="ChEBI" id="CHEBI:58210"/>
    </ligand>
</feature>
<dbReference type="HAMAP" id="MF_03212">
    <property type="entry name" value="NCPR"/>
    <property type="match status" value="1"/>
</dbReference>
<comment type="similarity">
    <text evidence="14">Belongs to the NADPH--cytochrome P450 reductase family.</text>
</comment>
<evidence type="ECO:0000256" key="15">
    <source>
        <dbReference type="PIRNR" id="PIRNR000208"/>
    </source>
</evidence>
<gene>
    <name evidence="18" type="ORF">HPULCUR_006025</name>
</gene>
<dbReference type="PIRSF" id="PIRSF000208">
    <property type="entry name" value="P450R"/>
    <property type="match status" value="1"/>
</dbReference>
<dbReference type="InterPro" id="IPR023208">
    <property type="entry name" value="P450R"/>
</dbReference>
<dbReference type="InterPro" id="IPR023173">
    <property type="entry name" value="NADPH_Cyt_P450_Rdtase_alpha"/>
</dbReference>
<feature type="binding site" evidence="14">
    <location>
        <position position="570"/>
    </location>
    <ligand>
        <name>NADP(+)</name>
        <dbReference type="ChEBI" id="CHEBI:58349"/>
    </ligand>
</feature>
<dbReference type="InterPro" id="IPR008254">
    <property type="entry name" value="Flavodoxin/NO_synth"/>
</dbReference>
<dbReference type="Proteomes" id="UP001476247">
    <property type="component" value="Unassembled WGS sequence"/>
</dbReference>
<keyword evidence="11 14" id="KW-0472">Membrane</keyword>
<keyword evidence="14" id="KW-0496">Mitochondrion</keyword>
<feature type="binding site" evidence="14">
    <location>
        <begin position="638"/>
        <end position="642"/>
    </location>
    <ligand>
        <name>NADP(+)</name>
        <dbReference type="ChEBI" id="CHEBI:58349"/>
    </ligand>
</feature>
<evidence type="ECO:0000256" key="8">
    <source>
        <dbReference type="ARBA" id="ARBA00022989"/>
    </source>
</evidence>
<name>A0ABP9Y0S2_9FUNG</name>
<keyword evidence="4 14" id="KW-0256">Endoplasmic reticulum</keyword>
<dbReference type="SUPFAM" id="SSF63380">
    <property type="entry name" value="Riboflavin synthase domain-like"/>
    <property type="match status" value="1"/>
</dbReference>
<comment type="caution">
    <text evidence="18">The sequence shown here is derived from an EMBL/GenBank/DDBJ whole genome shotgun (WGS) entry which is preliminary data.</text>
</comment>
<keyword evidence="2 14" id="KW-0288">FMN</keyword>
<dbReference type="PANTHER" id="PTHR19384:SF17">
    <property type="entry name" value="NADPH--CYTOCHROME P450 REDUCTASE"/>
    <property type="match status" value="1"/>
</dbReference>
<evidence type="ECO:0000256" key="7">
    <source>
        <dbReference type="ARBA" id="ARBA00022955"/>
    </source>
</evidence>
<keyword evidence="6 14" id="KW-0521">NADP</keyword>
<feature type="binding site" evidence="14">
    <location>
        <position position="712"/>
    </location>
    <ligand>
        <name>FAD</name>
        <dbReference type="ChEBI" id="CHEBI:57692"/>
    </ligand>
</feature>
<keyword evidence="13 14" id="KW-0753">Steroid metabolism</keyword>
<evidence type="ECO:0000256" key="11">
    <source>
        <dbReference type="ARBA" id="ARBA00023136"/>
    </source>
</evidence>
<dbReference type="InterPro" id="IPR029039">
    <property type="entry name" value="Flavoprotein-like_sf"/>
</dbReference>
<proteinExistence type="inferred from homology"/>
<dbReference type="InterPro" id="IPR001709">
    <property type="entry name" value="Flavoprot_Pyr_Nucl_cyt_Rdtase"/>
</dbReference>
<comment type="cofactor">
    <cofactor evidence="14">
        <name>FMN</name>
        <dbReference type="ChEBI" id="CHEBI:58210"/>
    </cofactor>
    <text evidence="14">Binds 1 FMN per monomer.</text>
</comment>
<keyword evidence="12 14" id="KW-1207">Sterol metabolism</keyword>
<comment type="subcellular location">
    <subcellularLocation>
        <location evidence="14">Endoplasmic reticulum membrane</location>
        <topology evidence="14">Single-pass membrane protein</topology>
        <orientation evidence="14">Cytoplasmic side</orientation>
    </subcellularLocation>
    <subcellularLocation>
        <location evidence="14">Mitochondrion outer membrane</location>
        <topology evidence="14">Single-pass membrane protein</topology>
        <orientation evidence="14">Cytoplasmic side</orientation>
    </subcellularLocation>
    <subcellularLocation>
        <location evidence="14">Cell membrane</location>
        <topology evidence="14">Single-pass membrane protein</topology>
        <orientation evidence="14">Cytoplasmic side</orientation>
    </subcellularLocation>
</comment>
<feature type="domain" description="Flavodoxin-like" evidence="16">
    <location>
        <begin position="73"/>
        <end position="225"/>
    </location>
</feature>
<keyword evidence="19" id="KW-1185">Reference proteome</keyword>
<dbReference type="PANTHER" id="PTHR19384">
    <property type="entry name" value="NITRIC OXIDE SYNTHASE-RELATED"/>
    <property type="match status" value="1"/>
</dbReference>